<reference evidence="12" key="2">
    <citation type="submission" date="2025-09" db="UniProtKB">
        <authorList>
            <consortium name="Ensembl"/>
        </authorList>
    </citation>
    <scope>IDENTIFICATION</scope>
</reference>
<comment type="subcellular location">
    <subcellularLocation>
        <location evidence="1">Secreted</location>
        <location evidence="1">Extracellular space</location>
        <location evidence="1">Extracellular matrix</location>
    </subcellularLocation>
</comment>
<dbReference type="Pfam" id="PF07546">
    <property type="entry name" value="EMI"/>
    <property type="match status" value="1"/>
</dbReference>
<feature type="domain" description="EMI" evidence="11">
    <location>
        <begin position="41"/>
        <end position="118"/>
    </location>
</feature>
<evidence type="ECO:0000256" key="5">
    <source>
        <dbReference type="ARBA" id="ARBA00023054"/>
    </source>
</evidence>
<protein>
    <submittedName>
        <fullName evidence="12">Elastin microfibril interfacer 2</fullName>
    </submittedName>
</protein>
<evidence type="ECO:0000256" key="1">
    <source>
        <dbReference type="ARBA" id="ARBA00004498"/>
    </source>
</evidence>
<dbReference type="SMART" id="SM00110">
    <property type="entry name" value="C1Q"/>
    <property type="match status" value="1"/>
</dbReference>
<dbReference type="Gene3D" id="2.60.120.40">
    <property type="match status" value="1"/>
</dbReference>
<feature type="compositionally biased region" description="Polar residues" evidence="8">
    <location>
        <begin position="132"/>
        <end position="146"/>
    </location>
</feature>
<evidence type="ECO:0000256" key="7">
    <source>
        <dbReference type="SAM" id="Coils"/>
    </source>
</evidence>
<feature type="domain" description="C1q" evidence="10">
    <location>
        <begin position="809"/>
        <end position="958"/>
    </location>
</feature>
<evidence type="ECO:0000256" key="6">
    <source>
        <dbReference type="ARBA" id="ARBA00023157"/>
    </source>
</evidence>
<keyword evidence="4 9" id="KW-0732">Signal</keyword>
<dbReference type="STRING" id="8078.ENSFHEP00000028080"/>
<feature type="chain" id="PRO_5018690728" evidence="9">
    <location>
        <begin position="20"/>
        <end position="959"/>
    </location>
</feature>
<sequence length="959" mass="104965">MKRELHLLNFLLTFPLISGSPFQYNMFQGNAYSAPETRQRNKNWCAYVVHKNVSCAVVGGTESFAQPEFLPCPPELPNCAQQVIYQTHFRPTYKIGYKIVTELQWRCCPGYKGHDCMEVKDMKLLQVERLPQASSNSGYSNPQAPNQRIEPQRNHPSAWEGQIRGQTADRPPEGQGRPQSTQHLEEEVQQLSQMVLDMQARMTDMASNLRLDFQEDASKMLATLLSDFKQPASARGAETESFQVQDFSFRQENVSMVEVTNKINQVADELEVQRDTWEALMDRVNHNSRQIETLMEAAQKAQSTAPPAPPGSDVDLRAYLDGKISALREELMQGMEIKMADLKSACDYKIISVQEQCEGQEANYFSLAELMESKEGDLRSEIQDLSTKVADLQRAEPGESPSVLVRLENLENHLNSSERNLAAQCLAVGENLCNGREEAIKGWEKMLDDKLASVQERLLNQLTDANTSLPSQKPDALLKDVSPLTDAVDNLELTVDGVCSEECKANLTALEDLHKDIQSYKSAVDKMETHLNAHTQHIESMKAQLLSINGSVENANSELGDRLDRVEDSISNVINQHNLNSSSGVQEEAMQQVKDLLDQHNVQHQELRQHLDELDREVKAEAKSCRETTRGVGEELTGMASRIVDVEALCSKLDPISINLQRIKEGLNKHVTGLWTCVNQLNGTARAHAHEIGGLRGTCKTLESQIVNVARDLQTLTYGSPGKEGASVGPVETGPPRVSAESFRVSAVPAEPSLQHLPVLETGEAGPPGQMTSELPKGMDLNLMSVQGFAGAPAPPVISTDSLRTSKPLVSGEVSFSAGLTLPPLAAEVGIIRFNKVLVNDGGHYDPQTGIFTAPTDGRYLVTAVLSAQRGQRVAAVLSVSNNSIQLLDSAGFSSGATAPLSPEQCSCSGPTSLSLVVSMKRGDPMGLVLTSGKLAASDSQQILSSFSAVFLYGSPLKR</sequence>
<keyword evidence="3" id="KW-0272">Extracellular matrix</keyword>
<dbReference type="GeneID" id="105918175"/>
<dbReference type="InterPro" id="IPR008983">
    <property type="entry name" value="Tumour_necrosis_fac-like_dom"/>
</dbReference>
<dbReference type="PROSITE" id="PS50871">
    <property type="entry name" value="C1Q"/>
    <property type="match status" value="1"/>
</dbReference>
<feature type="region of interest" description="Disordered" evidence="8">
    <location>
        <begin position="132"/>
        <end position="186"/>
    </location>
</feature>
<keyword evidence="13" id="KW-1185">Reference proteome</keyword>
<dbReference type="PANTHER" id="PTHR15427">
    <property type="entry name" value="EMILIN ELASTIN MICROFIBRIL INTERFACE-LOCATED PROTEIN ELASTIN MICROFIBRIL INTERFACER"/>
    <property type="match status" value="1"/>
</dbReference>
<evidence type="ECO:0000256" key="3">
    <source>
        <dbReference type="ARBA" id="ARBA00022530"/>
    </source>
</evidence>
<keyword evidence="2" id="KW-0964">Secreted</keyword>
<reference evidence="12" key="1">
    <citation type="submission" date="2025-08" db="UniProtKB">
        <authorList>
            <consortium name="Ensembl"/>
        </authorList>
    </citation>
    <scope>IDENTIFICATION</scope>
</reference>
<feature type="region of interest" description="Disordered" evidence="8">
    <location>
        <begin position="718"/>
        <end position="741"/>
    </location>
</feature>
<dbReference type="InterPro" id="IPR011489">
    <property type="entry name" value="EMI_domain"/>
</dbReference>
<evidence type="ECO:0000256" key="9">
    <source>
        <dbReference type="SAM" id="SignalP"/>
    </source>
</evidence>
<evidence type="ECO:0000256" key="2">
    <source>
        <dbReference type="ARBA" id="ARBA00022525"/>
    </source>
</evidence>
<dbReference type="OrthoDB" id="6108348at2759"/>
<evidence type="ECO:0000313" key="13">
    <source>
        <dbReference type="Proteomes" id="UP000265000"/>
    </source>
</evidence>
<feature type="signal peptide" evidence="9">
    <location>
        <begin position="1"/>
        <end position="19"/>
    </location>
</feature>
<dbReference type="Proteomes" id="UP000265000">
    <property type="component" value="Unplaced"/>
</dbReference>
<dbReference type="PROSITE" id="PS51041">
    <property type="entry name" value="EMI"/>
    <property type="match status" value="1"/>
</dbReference>
<dbReference type="SUPFAM" id="SSF49842">
    <property type="entry name" value="TNF-like"/>
    <property type="match status" value="1"/>
</dbReference>
<evidence type="ECO:0000256" key="8">
    <source>
        <dbReference type="SAM" id="MobiDB-lite"/>
    </source>
</evidence>
<dbReference type="Gene3D" id="1.10.287.1490">
    <property type="match status" value="1"/>
</dbReference>
<feature type="coiled-coil region" evidence="7">
    <location>
        <begin position="590"/>
        <end position="624"/>
    </location>
</feature>
<dbReference type="AlphaFoldDB" id="A0A3Q2UCS7"/>
<dbReference type="CTD" id="571391"/>
<proteinExistence type="predicted"/>
<accession>A0A3Q2UCS7</accession>
<dbReference type="PANTHER" id="PTHR15427:SF5">
    <property type="entry name" value="EMILIN-2"/>
    <property type="match status" value="1"/>
</dbReference>
<dbReference type="InterPro" id="IPR050392">
    <property type="entry name" value="Collagen/C1q_domain"/>
</dbReference>
<organism evidence="12 13">
    <name type="scientific">Fundulus heteroclitus</name>
    <name type="common">Killifish</name>
    <name type="synonym">Mummichog</name>
    <dbReference type="NCBI Taxonomy" id="8078"/>
    <lineage>
        <taxon>Eukaryota</taxon>
        <taxon>Metazoa</taxon>
        <taxon>Chordata</taxon>
        <taxon>Craniata</taxon>
        <taxon>Vertebrata</taxon>
        <taxon>Euteleostomi</taxon>
        <taxon>Actinopterygii</taxon>
        <taxon>Neopterygii</taxon>
        <taxon>Teleostei</taxon>
        <taxon>Neoteleostei</taxon>
        <taxon>Acanthomorphata</taxon>
        <taxon>Ovalentaria</taxon>
        <taxon>Atherinomorphae</taxon>
        <taxon>Cyprinodontiformes</taxon>
        <taxon>Fundulidae</taxon>
        <taxon>Fundulus</taxon>
    </lineage>
</organism>
<evidence type="ECO:0000256" key="4">
    <source>
        <dbReference type="ARBA" id="ARBA00022729"/>
    </source>
</evidence>
<evidence type="ECO:0000313" key="12">
    <source>
        <dbReference type="Ensembl" id="ENSFHEP00000028080.1"/>
    </source>
</evidence>
<name>A0A3Q2UCS7_FUNHE</name>
<evidence type="ECO:0000259" key="10">
    <source>
        <dbReference type="PROSITE" id="PS50871"/>
    </source>
</evidence>
<feature type="coiled-coil region" evidence="7">
    <location>
        <begin position="375"/>
        <end position="427"/>
    </location>
</feature>
<dbReference type="Pfam" id="PF00386">
    <property type="entry name" value="C1q"/>
    <property type="match status" value="1"/>
</dbReference>
<evidence type="ECO:0000259" key="11">
    <source>
        <dbReference type="PROSITE" id="PS51041"/>
    </source>
</evidence>
<keyword evidence="6" id="KW-1015">Disulfide bond</keyword>
<keyword evidence="5 7" id="KW-0175">Coiled coil</keyword>
<dbReference type="GeneTree" id="ENSGT01030000234633"/>
<dbReference type="InterPro" id="IPR001073">
    <property type="entry name" value="C1q_dom"/>
</dbReference>
<dbReference type="Ensembl" id="ENSFHET00000031273.1">
    <property type="protein sequence ID" value="ENSFHEP00000028080.1"/>
    <property type="gene ID" value="ENSFHEG00000011941.1"/>
</dbReference>